<protein>
    <submittedName>
        <fullName evidence="1">Uncharacterized protein</fullName>
    </submittedName>
</protein>
<reference evidence="1 2" key="1">
    <citation type="journal article" date="2015" name="Genome Biol. Evol.">
        <title>Comparative Genomics of a Bacterivorous Green Alga Reveals Evolutionary Causalities and Consequences of Phago-Mixotrophic Mode of Nutrition.</title>
        <authorList>
            <person name="Burns J.A."/>
            <person name="Paasch A."/>
            <person name="Narechania A."/>
            <person name="Kim E."/>
        </authorList>
    </citation>
    <scope>NUCLEOTIDE SEQUENCE [LARGE SCALE GENOMIC DNA]</scope>
    <source>
        <strain evidence="1 2">PLY_AMNH</strain>
    </source>
</reference>
<accession>A0AAE0BUA6</accession>
<sequence>MLGEGGSVHASCSVFSLRWDRLRGVAAKERRRVMAWATAARDMQQETRPGELAAIARPILPVGGALKGMDIRVSRPGGDFEEAGAEWRLDSKRGLVLEAKAKHCRTFDEWDKTFTVLMCKAP</sequence>
<evidence type="ECO:0000313" key="1">
    <source>
        <dbReference type="EMBL" id="KAK3242983.1"/>
    </source>
</evidence>
<dbReference type="Proteomes" id="UP001190700">
    <property type="component" value="Unassembled WGS sequence"/>
</dbReference>
<name>A0AAE0BUA6_9CHLO</name>
<organism evidence="1 2">
    <name type="scientific">Cymbomonas tetramitiformis</name>
    <dbReference type="NCBI Taxonomy" id="36881"/>
    <lineage>
        <taxon>Eukaryota</taxon>
        <taxon>Viridiplantae</taxon>
        <taxon>Chlorophyta</taxon>
        <taxon>Pyramimonadophyceae</taxon>
        <taxon>Pyramimonadales</taxon>
        <taxon>Pyramimonadaceae</taxon>
        <taxon>Cymbomonas</taxon>
    </lineage>
</organism>
<evidence type="ECO:0000313" key="2">
    <source>
        <dbReference type="Proteomes" id="UP001190700"/>
    </source>
</evidence>
<dbReference type="AlphaFoldDB" id="A0AAE0BUA6"/>
<keyword evidence="2" id="KW-1185">Reference proteome</keyword>
<proteinExistence type="predicted"/>
<dbReference type="EMBL" id="LGRX02033096">
    <property type="protein sequence ID" value="KAK3242983.1"/>
    <property type="molecule type" value="Genomic_DNA"/>
</dbReference>
<gene>
    <name evidence="1" type="ORF">CYMTET_47349</name>
</gene>
<comment type="caution">
    <text evidence="1">The sequence shown here is derived from an EMBL/GenBank/DDBJ whole genome shotgun (WGS) entry which is preliminary data.</text>
</comment>